<comment type="caution">
    <text evidence="2">The sequence shown here is derived from an EMBL/GenBank/DDBJ whole genome shotgun (WGS) entry which is preliminary data.</text>
</comment>
<reference evidence="2 3" key="1">
    <citation type="submission" date="2023-03" db="EMBL/GenBank/DDBJ databases">
        <title>Genome insight into feeding habits of ladybird beetles.</title>
        <authorList>
            <person name="Li H.-S."/>
            <person name="Huang Y.-H."/>
            <person name="Pang H."/>
        </authorList>
    </citation>
    <scope>NUCLEOTIDE SEQUENCE [LARGE SCALE GENOMIC DNA]</scope>
    <source>
        <strain evidence="2">SYSU_2023b</strain>
        <tissue evidence="2">Whole body</tissue>
    </source>
</reference>
<protein>
    <submittedName>
        <fullName evidence="2">Uncharacterized protein</fullName>
    </submittedName>
</protein>
<evidence type="ECO:0000256" key="1">
    <source>
        <dbReference type="SAM" id="MobiDB-lite"/>
    </source>
</evidence>
<name>A0AAW1TVA4_9CUCU</name>
<dbReference type="EMBL" id="JARQZJ010000005">
    <property type="protein sequence ID" value="KAK9871094.1"/>
    <property type="molecule type" value="Genomic_DNA"/>
</dbReference>
<feature type="region of interest" description="Disordered" evidence="1">
    <location>
        <begin position="92"/>
        <end position="131"/>
    </location>
</feature>
<feature type="compositionally biased region" description="Polar residues" evidence="1">
    <location>
        <begin position="92"/>
        <end position="104"/>
    </location>
</feature>
<proteinExistence type="predicted"/>
<gene>
    <name evidence="2" type="ORF">WA026_011377</name>
</gene>
<dbReference type="AlphaFoldDB" id="A0AAW1TVA4"/>
<evidence type="ECO:0000313" key="2">
    <source>
        <dbReference type="EMBL" id="KAK9871094.1"/>
    </source>
</evidence>
<evidence type="ECO:0000313" key="3">
    <source>
        <dbReference type="Proteomes" id="UP001431783"/>
    </source>
</evidence>
<accession>A0AAW1TVA4</accession>
<organism evidence="2 3">
    <name type="scientific">Henosepilachna vigintioctopunctata</name>
    <dbReference type="NCBI Taxonomy" id="420089"/>
    <lineage>
        <taxon>Eukaryota</taxon>
        <taxon>Metazoa</taxon>
        <taxon>Ecdysozoa</taxon>
        <taxon>Arthropoda</taxon>
        <taxon>Hexapoda</taxon>
        <taxon>Insecta</taxon>
        <taxon>Pterygota</taxon>
        <taxon>Neoptera</taxon>
        <taxon>Endopterygota</taxon>
        <taxon>Coleoptera</taxon>
        <taxon>Polyphaga</taxon>
        <taxon>Cucujiformia</taxon>
        <taxon>Coccinelloidea</taxon>
        <taxon>Coccinellidae</taxon>
        <taxon>Epilachninae</taxon>
        <taxon>Epilachnini</taxon>
        <taxon>Henosepilachna</taxon>
    </lineage>
</organism>
<keyword evidence="3" id="KW-1185">Reference proteome</keyword>
<sequence length="131" mass="14581">MNAALDYVNFEGAENTVVLQEDVKHIVRKKDLLQKLVNKMQYTINLQKEVIASLNDGSLKSNNSLGNVKNYFDKRVMSAPSALTLSFPKSLTTETGSSTENAAVNITKMDSRSATPNPRYTKSKSWKYNSS</sequence>
<dbReference type="Proteomes" id="UP001431783">
    <property type="component" value="Unassembled WGS sequence"/>
</dbReference>